<dbReference type="Proteomes" id="UP000035642">
    <property type="component" value="Unassembled WGS sequence"/>
</dbReference>
<feature type="compositionally biased region" description="Polar residues" evidence="1">
    <location>
        <begin position="227"/>
        <end position="242"/>
    </location>
</feature>
<evidence type="ECO:0000256" key="1">
    <source>
        <dbReference type="SAM" id="MobiDB-lite"/>
    </source>
</evidence>
<protein>
    <submittedName>
        <fullName evidence="3">Protein Shroom2</fullName>
    </submittedName>
</protein>
<dbReference type="AlphaFoldDB" id="A0A0K0DRP9"/>
<dbReference type="WBParaSite" id="ACAC_0001443801-mRNA-1">
    <property type="protein sequence ID" value="ACAC_0001443801-mRNA-1"/>
    <property type="gene ID" value="ACAC_0001443801"/>
</dbReference>
<dbReference type="STRING" id="6313.A0A0K0DRP9"/>
<feature type="compositionally biased region" description="Basic and acidic residues" evidence="1">
    <location>
        <begin position="142"/>
        <end position="158"/>
    </location>
</feature>
<reference evidence="2" key="1">
    <citation type="submission" date="2012-09" db="EMBL/GenBank/DDBJ databases">
        <authorList>
            <person name="Martin A.A."/>
        </authorList>
    </citation>
    <scope>NUCLEOTIDE SEQUENCE</scope>
</reference>
<feature type="compositionally biased region" description="Low complexity" evidence="1">
    <location>
        <begin position="169"/>
        <end position="185"/>
    </location>
</feature>
<proteinExistence type="predicted"/>
<evidence type="ECO:0000313" key="2">
    <source>
        <dbReference type="Proteomes" id="UP000035642"/>
    </source>
</evidence>
<reference evidence="3" key="2">
    <citation type="submission" date="2017-02" db="UniProtKB">
        <authorList>
            <consortium name="WormBaseParasite"/>
        </authorList>
    </citation>
    <scope>IDENTIFICATION</scope>
</reference>
<evidence type="ECO:0000313" key="3">
    <source>
        <dbReference type="WBParaSite" id="ACAC_0001443801-mRNA-1"/>
    </source>
</evidence>
<name>A0A0K0DRP9_ANGCA</name>
<keyword evidence="2" id="KW-1185">Reference proteome</keyword>
<feature type="region of interest" description="Disordered" evidence="1">
    <location>
        <begin position="217"/>
        <end position="298"/>
    </location>
</feature>
<organism evidence="2 3">
    <name type="scientific">Angiostrongylus cantonensis</name>
    <name type="common">Rat lungworm</name>
    <dbReference type="NCBI Taxonomy" id="6313"/>
    <lineage>
        <taxon>Eukaryota</taxon>
        <taxon>Metazoa</taxon>
        <taxon>Ecdysozoa</taxon>
        <taxon>Nematoda</taxon>
        <taxon>Chromadorea</taxon>
        <taxon>Rhabditida</taxon>
        <taxon>Rhabditina</taxon>
        <taxon>Rhabditomorpha</taxon>
        <taxon>Strongyloidea</taxon>
        <taxon>Metastrongylidae</taxon>
        <taxon>Angiostrongylus</taxon>
    </lineage>
</organism>
<sequence length="298" mass="33141">MPQKIAFSVSQQFPASTIPPQTSLHSEVFDAPSNVVDVPTPEEVRSLLRSFLETKATSQYRSAVGFPREPTTSSSLSGCRDVLPPQEDIAFNLPLSSSVLMSSRPSSKRHSYISLYDYGGGSSAGDDSYSTPTLFTSQRLRNSQEMRADVHRLPTTREIEEEEERRKQSTVSTKTLSSKTSLRKTGSGNRFETKDIHSEFQPWPSIADVQRKKEQLLKSTPLPFYQSHLQKTDANPEQSQPGPSGKPPNVHQHRKYAQEASPVVSSTDDERRSVSPSRRFRISVSPTRKAVVDSTVTG</sequence>
<feature type="region of interest" description="Disordered" evidence="1">
    <location>
        <begin position="138"/>
        <end position="196"/>
    </location>
</feature>
<accession>A0A0K0DRP9</accession>